<keyword evidence="1" id="KW-1133">Transmembrane helix</keyword>
<sequence length="180" mass="20962">MRTQRFSQYTERSRLRIVLWSLVALVPVVLSCFIWLYLDVMSSKTETYPASWETAIEETALEEVDTTTRYHGERQYDIVTGVEANRTEGIAFVPVPLEDEKPKPVIYYKKDEGISAKQMKEQWADSCSNCEYIKLSLAIYKDTPLYEVTFNNESGHYVLEYYSFEDGSDYNDYPGFTMGR</sequence>
<dbReference type="eggNOG" id="COG5353">
    <property type="taxonomic scope" value="Bacteria"/>
</dbReference>
<dbReference type="SUPFAM" id="SSF54403">
    <property type="entry name" value="Cystatin/monellin"/>
    <property type="match status" value="2"/>
</dbReference>
<organism evidence="3 4">
    <name type="scientific">Pontibacillus halophilus JSM 076056 = DSM 19796</name>
    <dbReference type="NCBI Taxonomy" id="1385510"/>
    <lineage>
        <taxon>Bacteria</taxon>
        <taxon>Bacillati</taxon>
        <taxon>Bacillota</taxon>
        <taxon>Bacilli</taxon>
        <taxon>Bacillales</taxon>
        <taxon>Bacillaceae</taxon>
        <taxon>Pontibacillus</taxon>
    </lineage>
</organism>
<evidence type="ECO:0000256" key="1">
    <source>
        <dbReference type="SAM" id="Phobius"/>
    </source>
</evidence>
<keyword evidence="1" id="KW-0472">Membrane</keyword>
<dbReference type="EMBL" id="AVPE01000007">
    <property type="protein sequence ID" value="KGX92282.1"/>
    <property type="molecule type" value="Genomic_DNA"/>
</dbReference>
<evidence type="ECO:0000259" key="2">
    <source>
        <dbReference type="Pfam" id="PF17881"/>
    </source>
</evidence>
<dbReference type="STRING" id="1385510.GCA_000425205_00715"/>
<evidence type="ECO:0000313" key="3">
    <source>
        <dbReference type="EMBL" id="KGX92282.1"/>
    </source>
</evidence>
<dbReference type="InterPro" id="IPR046350">
    <property type="entry name" value="Cystatin_sf"/>
</dbReference>
<gene>
    <name evidence="3" type="ORF">N781_17690</name>
</gene>
<proteinExistence type="predicted"/>
<dbReference type="AlphaFoldDB" id="A0A0A5I8W4"/>
<name>A0A0A5I8W4_9BACI</name>
<dbReference type="Pfam" id="PF17881">
    <property type="entry name" value="TseB"/>
    <property type="match status" value="1"/>
</dbReference>
<feature type="transmembrane region" description="Helical" evidence="1">
    <location>
        <begin position="17"/>
        <end position="38"/>
    </location>
</feature>
<feature type="domain" description="Cell wall elongation regulator TseB-like" evidence="2">
    <location>
        <begin position="53"/>
        <end position="94"/>
    </location>
</feature>
<comment type="caution">
    <text evidence="3">The sequence shown here is derived from an EMBL/GenBank/DDBJ whole genome shotgun (WGS) entry which is preliminary data.</text>
</comment>
<dbReference type="Gene3D" id="3.10.450.40">
    <property type="match status" value="2"/>
</dbReference>
<dbReference type="PROSITE" id="PS51257">
    <property type="entry name" value="PROKAR_LIPOPROTEIN"/>
    <property type="match status" value="1"/>
</dbReference>
<keyword evidence="4" id="KW-1185">Reference proteome</keyword>
<dbReference type="InterPro" id="IPR041401">
    <property type="entry name" value="TseB-like_dom"/>
</dbReference>
<accession>A0A0A5I8W4</accession>
<evidence type="ECO:0000313" key="4">
    <source>
        <dbReference type="Proteomes" id="UP000030528"/>
    </source>
</evidence>
<keyword evidence="1" id="KW-0812">Transmembrane</keyword>
<reference evidence="3 4" key="1">
    <citation type="submission" date="2013-08" db="EMBL/GenBank/DDBJ databases">
        <authorList>
            <person name="Huang J."/>
            <person name="Wang G."/>
        </authorList>
    </citation>
    <scope>NUCLEOTIDE SEQUENCE [LARGE SCALE GENOMIC DNA]</scope>
    <source>
        <strain evidence="3 4">JSM 076056</strain>
    </source>
</reference>
<dbReference type="Proteomes" id="UP000030528">
    <property type="component" value="Unassembled WGS sequence"/>
</dbReference>
<protein>
    <recommendedName>
        <fullName evidence="2">Cell wall elongation regulator TseB-like domain-containing protein</fullName>
    </recommendedName>
</protein>